<evidence type="ECO:0000256" key="1">
    <source>
        <dbReference type="SAM" id="MobiDB-lite"/>
    </source>
</evidence>
<name>A0A136WEM0_9FIRM</name>
<feature type="region of interest" description="Disordered" evidence="1">
    <location>
        <begin position="228"/>
        <end position="258"/>
    </location>
</feature>
<gene>
    <name evidence="2" type="ORF">CLNEO_14860</name>
</gene>
<dbReference type="RefSeq" id="WP_066086806.1">
    <property type="nucleotide sequence ID" value="NZ_LRVM01000004.1"/>
</dbReference>
<dbReference type="EMBL" id="LRVM01000004">
    <property type="protein sequence ID" value="KXL52944.1"/>
    <property type="molecule type" value="Genomic_DNA"/>
</dbReference>
<sequence length="324" mass="36880">MESKTLQTLKIDKDFKNLICPLENKEYLQLEANLLADGCGDPIITWNGFIIDGHNRYELCIRHQIPYTVVEMKFNCRESVISWICANQLGIRNITVETRKFLIGMQYESEKLSHDLKNAQGKNQYDKPESELSCGTPNSKEETRPSPSGHVIAQRIAQENQIAEGTVLKYAIYTRALEAMGQKVPEMVPKILSGRYKISHNNVVDLSLLTSDEIKKVGHRMERNQQPFVQYNSTRQKTQNTLEQASSNDSPSTPSVKDMPAFDPDAAITALTLTIPSWVSSIKRTRMNTDFDRVSFYAKDKLTETLIHLQYTISKMLSAIKEEE</sequence>
<dbReference type="Proteomes" id="UP000070539">
    <property type="component" value="Unassembled WGS sequence"/>
</dbReference>
<keyword evidence="3" id="KW-1185">Reference proteome</keyword>
<protein>
    <recommendedName>
        <fullName evidence="4">ParB/Sulfiredoxin domain-containing protein</fullName>
    </recommendedName>
</protein>
<dbReference type="AlphaFoldDB" id="A0A136WEM0"/>
<accession>A0A136WEM0</accession>
<proteinExistence type="predicted"/>
<organism evidence="2 3">
    <name type="scientific">Anaerotignum neopropionicum</name>
    <dbReference type="NCBI Taxonomy" id="36847"/>
    <lineage>
        <taxon>Bacteria</taxon>
        <taxon>Bacillati</taxon>
        <taxon>Bacillota</taxon>
        <taxon>Clostridia</taxon>
        <taxon>Lachnospirales</taxon>
        <taxon>Anaerotignaceae</taxon>
        <taxon>Anaerotignum</taxon>
    </lineage>
</organism>
<feature type="region of interest" description="Disordered" evidence="1">
    <location>
        <begin position="119"/>
        <end position="148"/>
    </location>
</feature>
<evidence type="ECO:0008006" key="4">
    <source>
        <dbReference type="Google" id="ProtNLM"/>
    </source>
</evidence>
<evidence type="ECO:0000313" key="2">
    <source>
        <dbReference type="EMBL" id="KXL52944.1"/>
    </source>
</evidence>
<comment type="caution">
    <text evidence="2">The sequence shown here is derived from an EMBL/GenBank/DDBJ whole genome shotgun (WGS) entry which is preliminary data.</text>
</comment>
<reference evidence="2 3" key="1">
    <citation type="submission" date="2016-01" db="EMBL/GenBank/DDBJ databases">
        <title>Genome sequence of Clostridium neopropionicum X4, DSM-3847.</title>
        <authorList>
            <person name="Poehlein A."/>
            <person name="Beck M.H."/>
            <person name="Bengelsdorf F.R."/>
            <person name="Daniel R."/>
            <person name="Duerre P."/>
        </authorList>
    </citation>
    <scope>NUCLEOTIDE SEQUENCE [LARGE SCALE GENOMIC DNA]</scope>
    <source>
        <strain evidence="2 3">DSM-3847</strain>
    </source>
</reference>
<dbReference type="STRING" id="36847.CLNEO_14860"/>
<feature type="compositionally biased region" description="Polar residues" evidence="1">
    <location>
        <begin position="228"/>
        <end position="255"/>
    </location>
</feature>
<evidence type="ECO:0000313" key="3">
    <source>
        <dbReference type="Proteomes" id="UP000070539"/>
    </source>
</evidence>